<evidence type="ECO:0000313" key="3">
    <source>
        <dbReference type="Proteomes" id="UP001642409"/>
    </source>
</evidence>
<keyword evidence="3" id="KW-1185">Reference proteome</keyword>
<reference evidence="2 3" key="2">
    <citation type="submission" date="2024-07" db="EMBL/GenBank/DDBJ databases">
        <authorList>
            <person name="Akdeniz Z."/>
        </authorList>
    </citation>
    <scope>NUCLEOTIDE SEQUENCE [LARGE SCALE GENOMIC DNA]</scope>
</reference>
<gene>
    <name evidence="2" type="ORF">HINF_LOCUS69423</name>
    <name evidence="1" type="ORF">HINF_LOCUS8385</name>
</gene>
<dbReference type="EMBL" id="CATOUU010000203">
    <property type="protein sequence ID" value="CAI9920740.1"/>
    <property type="molecule type" value="Genomic_DNA"/>
</dbReference>
<dbReference type="EMBL" id="CAXDID020000505">
    <property type="protein sequence ID" value="CAL6098049.1"/>
    <property type="molecule type" value="Genomic_DNA"/>
</dbReference>
<evidence type="ECO:0000313" key="1">
    <source>
        <dbReference type="EMBL" id="CAI9920740.1"/>
    </source>
</evidence>
<accession>A0AA86TL60</accession>
<organism evidence="1">
    <name type="scientific">Hexamita inflata</name>
    <dbReference type="NCBI Taxonomy" id="28002"/>
    <lineage>
        <taxon>Eukaryota</taxon>
        <taxon>Metamonada</taxon>
        <taxon>Diplomonadida</taxon>
        <taxon>Hexamitidae</taxon>
        <taxon>Hexamitinae</taxon>
        <taxon>Hexamita</taxon>
    </lineage>
</organism>
<proteinExistence type="predicted"/>
<name>A0AA86TL60_9EUKA</name>
<sequence length="117" mass="13807">MKYELINYPCAQILYLLFYIVSQNECDLNMNIISDFINVVFEINRGILFVFPQKCKEDHDKNRPINQCQYDDPEQAVQEPLAINNVNNEQNNQREDNVQNAIIAVQNQQIYVDDHLE</sequence>
<reference evidence="1" key="1">
    <citation type="submission" date="2023-06" db="EMBL/GenBank/DDBJ databases">
        <authorList>
            <person name="Kurt Z."/>
        </authorList>
    </citation>
    <scope>NUCLEOTIDE SEQUENCE</scope>
</reference>
<comment type="caution">
    <text evidence="1">The sequence shown here is derived from an EMBL/GenBank/DDBJ whole genome shotgun (WGS) entry which is preliminary data.</text>
</comment>
<protein>
    <submittedName>
        <fullName evidence="2">Hypothetical_protein</fullName>
    </submittedName>
</protein>
<dbReference type="Proteomes" id="UP001642409">
    <property type="component" value="Unassembled WGS sequence"/>
</dbReference>
<dbReference type="AlphaFoldDB" id="A0AA86TL60"/>
<evidence type="ECO:0000313" key="2">
    <source>
        <dbReference type="EMBL" id="CAL6098049.1"/>
    </source>
</evidence>